<dbReference type="InterPro" id="IPR001638">
    <property type="entry name" value="Solute-binding_3/MltF_N"/>
</dbReference>
<feature type="chain" id="PRO_5013107238" evidence="3">
    <location>
        <begin position="24"/>
        <end position="269"/>
    </location>
</feature>
<dbReference type="Pfam" id="PF00497">
    <property type="entry name" value="SBP_bac_3"/>
    <property type="match status" value="1"/>
</dbReference>
<comment type="similarity">
    <text evidence="1">Belongs to the bacterial solute-binding protein 3 family.</text>
</comment>
<accession>A0A2C9ELL2</accession>
<sequence length="269" mass="30198">MLRRALVLCLGLCLIPLAGATWAEPAPQPQPVLRYCDYPVYPPISWSDGSQVRGLAPTVVRQVLGDLGYQVQVVVLGNWKRCLLDAAAGRVDVVLAYSTGQRQQDLLFSRVPVLREEVALFVNRRNLPSFTHLQDLTAYRGGLLFGESYGQDFDREVVQHGNIEWVSSSQQNFGKLIRQRIDFIPHERRTGQLFIEQLPGAQDIIALPQAVSVDYLRLAVSRHSPLAPRMAEIDTQLQRQVDSGAIQRWLAQSQDGYRAMLKAQVEGRP</sequence>
<evidence type="ECO:0000313" key="5">
    <source>
        <dbReference type="EMBL" id="AGL84540.1"/>
    </source>
</evidence>
<proteinExistence type="inferred from homology"/>
<feature type="signal peptide" evidence="3">
    <location>
        <begin position="1"/>
        <end position="23"/>
    </location>
</feature>
<keyword evidence="2 3" id="KW-0732">Signal</keyword>
<dbReference type="KEGG" id="pprc:PFLCHA0_c27690"/>
<feature type="domain" description="Solute-binding protein family 3/N-terminal" evidence="4">
    <location>
        <begin position="32"/>
        <end position="253"/>
    </location>
</feature>
<dbReference type="eggNOG" id="COG0834">
    <property type="taxonomic scope" value="Bacteria"/>
</dbReference>
<reference evidence="6" key="1">
    <citation type="journal article" date="2014" name="Genome Announc.">
        <title>Full-genome sequence of the plant growth-promoting bacterium Pseudomonas protegens CHA0.</title>
        <authorList>
            <person name="Jousset A."/>
            <person name="Schuldes J."/>
            <person name="Keel C."/>
            <person name="Maurhofer M."/>
            <person name="Daniel R."/>
            <person name="Scheu S."/>
            <person name="Thuermer A."/>
        </authorList>
    </citation>
    <scope>NUCLEOTIDE SEQUENCE [LARGE SCALE GENOMIC DNA]</scope>
    <source>
        <strain evidence="6">DSM 19095 / LMG 27888 / CFBP 6595 / CHA0</strain>
    </source>
</reference>
<dbReference type="PANTHER" id="PTHR35936:SF6">
    <property type="entry name" value="AMINO ACID ABC TRANSPORTER SUBSTRATE-BINDING PAAT FAMILY PROTEIN"/>
    <property type="match status" value="1"/>
</dbReference>
<dbReference type="HOGENOM" id="CLU_064076_8_0_6"/>
<organism evidence="5 6">
    <name type="scientific">Pseudomonas protegens (strain DSM 19095 / LMG 27888 / CFBP 6595 / CHA0)</name>
    <dbReference type="NCBI Taxonomy" id="1124983"/>
    <lineage>
        <taxon>Bacteria</taxon>
        <taxon>Pseudomonadati</taxon>
        <taxon>Pseudomonadota</taxon>
        <taxon>Gammaproteobacteria</taxon>
        <taxon>Pseudomonadales</taxon>
        <taxon>Pseudomonadaceae</taxon>
        <taxon>Pseudomonas</taxon>
    </lineage>
</organism>
<dbReference type="EMBL" id="CP003190">
    <property type="protein sequence ID" value="AGL84540.1"/>
    <property type="molecule type" value="Genomic_DNA"/>
</dbReference>
<dbReference type="Gene3D" id="3.40.190.10">
    <property type="entry name" value="Periplasmic binding protein-like II"/>
    <property type="match status" value="2"/>
</dbReference>
<dbReference type="AlphaFoldDB" id="A0A2C9ELL2"/>
<name>A0A2C9ELL2_PSEPH</name>
<dbReference type="PANTHER" id="PTHR35936">
    <property type="entry name" value="MEMBRANE-BOUND LYTIC MUREIN TRANSGLYCOSYLASE F"/>
    <property type="match status" value="1"/>
</dbReference>
<dbReference type="SMART" id="SM00062">
    <property type="entry name" value="PBPb"/>
    <property type="match status" value="1"/>
</dbReference>
<protein>
    <submittedName>
        <fullName evidence="5">Periplasmic amino acid-binding protein</fullName>
    </submittedName>
</protein>
<evidence type="ECO:0000256" key="3">
    <source>
        <dbReference type="SAM" id="SignalP"/>
    </source>
</evidence>
<dbReference type="SUPFAM" id="SSF53850">
    <property type="entry name" value="Periplasmic binding protein-like II"/>
    <property type="match status" value="1"/>
</dbReference>
<evidence type="ECO:0000256" key="1">
    <source>
        <dbReference type="ARBA" id="ARBA00010333"/>
    </source>
</evidence>
<dbReference type="RefSeq" id="WP_015635400.1">
    <property type="nucleotide sequence ID" value="NC_021237.1"/>
</dbReference>
<dbReference type="Proteomes" id="UP000013940">
    <property type="component" value="Chromosome"/>
</dbReference>
<evidence type="ECO:0000256" key="2">
    <source>
        <dbReference type="ARBA" id="ARBA00022729"/>
    </source>
</evidence>
<evidence type="ECO:0000259" key="4">
    <source>
        <dbReference type="SMART" id="SM00062"/>
    </source>
</evidence>
<dbReference type="GeneID" id="57475763"/>
<gene>
    <name evidence="5" type="ORF">PFLCHA0_c27690</name>
</gene>
<evidence type="ECO:0000313" key="6">
    <source>
        <dbReference type="Proteomes" id="UP000013940"/>
    </source>
</evidence>